<feature type="region of interest" description="Disordered" evidence="1">
    <location>
        <begin position="185"/>
        <end position="209"/>
    </location>
</feature>
<comment type="caution">
    <text evidence="2">The sequence shown here is derived from an EMBL/GenBank/DDBJ whole genome shotgun (WGS) entry which is preliminary data.</text>
</comment>
<feature type="region of interest" description="Disordered" evidence="1">
    <location>
        <begin position="216"/>
        <end position="235"/>
    </location>
</feature>
<accession>A0ABQ5CX21</accession>
<feature type="region of interest" description="Disordered" evidence="1">
    <location>
        <begin position="286"/>
        <end position="350"/>
    </location>
</feature>
<evidence type="ECO:0000313" key="2">
    <source>
        <dbReference type="EMBL" id="GJT31641.1"/>
    </source>
</evidence>
<evidence type="ECO:0000313" key="3">
    <source>
        <dbReference type="Proteomes" id="UP001151760"/>
    </source>
</evidence>
<reference evidence="2" key="2">
    <citation type="submission" date="2022-01" db="EMBL/GenBank/DDBJ databases">
        <authorList>
            <person name="Yamashiro T."/>
            <person name="Shiraishi A."/>
            <person name="Satake H."/>
            <person name="Nakayama K."/>
        </authorList>
    </citation>
    <scope>NUCLEOTIDE SEQUENCE</scope>
</reference>
<evidence type="ECO:0000256" key="1">
    <source>
        <dbReference type="SAM" id="MobiDB-lite"/>
    </source>
</evidence>
<gene>
    <name evidence="2" type="ORF">Tco_0922060</name>
</gene>
<evidence type="ECO:0008006" key="4">
    <source>
        <dbReference type="Google" id="ProtNLM"/>
    </source>
</evidence>
<feature type="compositionally biased region" description="Basic and acidic residues" evidence="1">
    <location>
        <begin position="338"/>
        <end position="350"/>
    </location>
</feature>
<dbReference type="Proteomes" id="UP001151760">
    <property type="component" value="Unassembled WGS sequence"/>
</dbReference>
<dbReference type="EMBL" id="BQNB010014722">
    <property type="protein sequence ID" value="GJT31641.1"/>
    <property type="molecule type" value="Genomic_DNA"/>
</dbReference>
<sequence>MLFRTLSGVVTNDMYQPWRALATIINLCLTGKTSGFERPSTPVLQILWGVVNGANIDYAEMIWEEFTQCIHSFIEDKMNLALHAEGKKKVNPLVILSVRFTKLIINHLQSKHKFHKRPDSLPHLPTEESALGYLKFSFKNTKRVRFGMAIPDTLISEEIRTTAYYSKYVAKVTKYQRYLAGEAVSDDDAPAPKPAKEATTKSTRKPKPQIIKLVEDTTEAPSQAKRSKDGKVLKKRTLSSTPQLVDEFVDEGVPDKEPMHVIFHEAASATTEPSGLVESPSLYAELGLTDSGTDSDKEVSPDMNAQGQEEGKGGTNPGDAGMSQTPSSHVVYAGPNLDHMDLGIAEDNHN</sequence>
<organism evidence="2 3">
    <name type="scientific">Tanacetum coccineum</name>
    <dbReference type="NCBI Taxonomy" id="301880"/>
    <lineage>
        <taxon>Eukaryota</taxon>
        <taxon>Viridiplantae</taxon>
        <taxon>Streptophyta</taxon>
        <taxon>Embryophyta</taxon>
        <taxon>Tracheophyta</taxon>
        <taxon>Spermatophyta</taxon>
        <taxon>Magnoliopsida</taxon>
        <taxon>eudicotyledons</taxon>
        <taxon>Gunneridae</taxon>
        <taxon>Pentapetalae</taxon>
        <taxon>asterids</taxon>
        <taxon>campanulids</taxon>
        <taxon>Asterales</taxon>
        <taxon>Asteraceae</taxon>
        <taxon>Asteroideae</taxon>
        <taxon>Anthemideae</taxon>
        <taxon>Anthemidinae</taxon>
        <taxon>Tanacetum</taxon>
    </lineage>
</organism>
<proteinExistence type="predicted"/>
<protein>
    <recommendedName>
        <fullName evidence="4">Histone deacetylase 14</fullName>
    </recommendedName>
</protein>
<keyword evidence="3" id="KW-1185">Reference proteome</keyword>
<name>A0ABQ5CX21_9ASTR</name>
<reference evidence="2" key="1">
    <citation type="journal article" date="2022" name="Int. J. Mol. Sci.">
        <title>Draft Genome of Tanacetum Coccineum: Genomic Comparison of Closely Related Tanacetum-Family Plants.</title>
        <authorList>
            <person name="Yamashiro T."/>
            <person name="Shiraishi A."/>
            <person name="Nakayama K."/>
            <person name="Satake H."/>
        </authorList>
    </citation>
    <scope>NUCLEOTIDE SEQUENCE</scope>
</reference>